<organism evidence="1">
    <name type="scientific">Timema poppense</name>
    <name type="common">Walking stick</name>
    <dbReference type="NCBI Taxonomy" id="170557"/>
    <lineage>
        <taxon>Eukaryota</taxon>
        <taxon>Metazoa</taxon>
        <taxon>Ecdysozoa</taxon>
        <taxon>Arthropoda</taxon>
        <taxon>Hexapoda</taxon>
        <taxon>Insecta</taxon>
        <taxon>Pterygota</taxon>
        <taxon>Neoptera</taxon>
        <taxon>Polyneoptera</taxon>
        <taxon>Phasmatodea</taxon>
        <taxon>Timematodea</taxon>
        <taxon>Timematoidea</taxon>
        <taxon>Timematidae</taxon>
        <taxon>Timema</taxon>
    </lineage>
</organism>
<proteinExistence type="predicted"/>
<evidence type="ECO:0000313" key="1">
    <source>
        <dbReference type="EMBL" id="CAD7406194.1"/>
    </source>
</evidence>
<gene>
    <name evidence="1" type="ORF">TPSB3V08_LOCUS5324</name>
</gene>
<protein>
    <submittedName>
        <fullName evidence="1">Uncharacterized protein</fullName>
    </submittedName>
</protein>
<reference evidence="1" key="1">
    <citation type="submission" date="2020-11" db="EMBL/GenBank/DDBJ databases">
        <authorList>
            <person name="Tran Van P."/>
        </authorList>
    </citation>
    <scope>NUCLEOTIDE SEQUENCE</scope>
</reference>
<dbReference type="EMBL" id="OD002816">
    <property type="protein sequence ID" value="CAD7406194.1"/>
    <property type="molecule type" value="Genomic_DNA"/>
</dbReference>
<dbReference type="AlphaFoldDB" id="A0A7R9H387"/>
<sequence length="121" mass="13869">MSYYPFILYDNELEMRKVEFKRSVPAFVWRESGEPFKKIRLSPLDWDSSLDLPFISGPVQHGNDALDHAATETYSAPVIVRTSSEALFLVEPILGVMACTAWPPFRIYGNSMWSSLKEHQL</sequence>
<accession>A0A7R9H387</accession>
<name>A0A7R9H387_TIMPO</name>